<dbReference type="GO" id="GO:0003723">
    <property type="term" value="F:RNA binding"/>
    <property type="evidence" value="ECO:0007669"/>
    <property type="project" value="InterPro"/>
</dbReference>
<dbReference type="Proteomes" id="UP001152561">
    <property type="component" value="Unassembled WGS sequence"/>
</dbReference>
<gene>
    <name evidence="2" type="ORF">K7X08_037110</name>
</gene>
<dbReference type="InterPro" id="IPR011990">
    <property type="entry name" value="TPR-like_helical_dom_sf"/>
</dbReference>
<evidence type="ECO:0008006" key="4">
    <source>
        <dbReference type="Google" id="ProtNLM"/>
    </source>
</evidence>
<protein>
    <recommendedName>
        <fullName evidence="4">Pentatricopeptide repeat-containing protein</fullName>
    </recommendedName>
</protein>
<evidence type="ECO:0000313" key="2">
    <source>
        <dbReference type="EMBL" id="KAJ8530275.1"/>
    </source>
</evidence>
<dbReference type="PANTHER" id="PTHR47926">
    <property type="entry name" value="PENTATRICOPEPTIDE REPEAT-CONTAINING PROTEIN"/>
    <property type="match status" value="1"/>
</dbReference>
<dbReference type="InterPro" id="IPR046848">
    <property type="entry name" value="E_motif"/>
</dbReference>
<dbReference type="InterPro" id="IPR046960">
    <property type="entry name" value="PPR_At4g14850-like_plant"/>
</dbReference>
<dbReference type="EMBL" id="JAJAGQ010000022">
    <property type="protein sequence ID" value="KAJ8530275.1"/>
    <property type="molecule type" value="Genomic_DNA"/>
</dbReference>
<dbReference type="InterPro" id="IPR002885">
    <property type="entry name" value="PPR_rpt"/>
</dbReference>
<dbReference type="GO" id="GO:0009451">
    <property type="term" value="P:RNA modification"/>
    <property type="evidence" value="ECO:0007669"/>
    <property type="project" value="InterPro"/>
</dbReference>
<organism evidence="2 3">
    <name type="scientific">Anisodus acutangulus</name>
    <dbReference type="NCBI Taxonomy" id="402998"/>
    <lineage>
        <taxon>Eukaryota</taxon>
        <taxon>Viridiplantae</taxon>
        <taxon>Streptophyta</taxon>
        <taxon>Embryophyta</taxon>
        <taxon>Tracheophyta</taxon>
        <taxon>Spermatophyta</taxon>
        <taxon>Magnoliopsida</taxon>
        <taxon>eudicotyledons</taxon>
        <taxon>Gunneridae</taxon>
        <taxon>Pentapetalae</taxon>
        <taxon>asterids</taxon>
        <taxon>lamiids</taxon>
        <taxon>Solanales</taxon>
        <taxon>Solanaceae</taxon>
        <taxon>Solanoideae</taxon>
        <taxon>Hyoscyameae</taxon>
        <taxon>Anisodus</taxon>
    </lineage>
</organism>
<proteinExistence type="predicted"/>
<keyword evidence="1" id="KW-0677">Repeat</keyword>
<accession>A0A9Q1QVH3</accession>
<sequence>MATEKPALSLFYEFRKSGGIPDNATYLGILSACSHSGLVSEGWLIFNQIIEENRITISSEHYGCIADLLARAGYLPDVIKFLDGEGETLWKAMLNGCAHNSDLKLAEFAARKFREQIQKDPGQLLLLSNLYASVGRFKDAEDLRFSLETEKLIKLPGFSILTGNL</sequence>
<dbReference type="Pfam" id="PF20431">
    <property type="entry name" value="E_motif"/>
    <property type="match status" value="1"/>
</dbReference>
<dbReference type="Pfam" id="PF01535">
    <property type="entry name" value="PPR"/>
    <property type="match status" value="1"/>
</dbReference>
<dbReference type="PROSITE" id="PS51257">
    <property type="entry name" value="PROKAR_LIPOPROTEIN"/>
    <property type="match status" value="1"/>
</dbReference>
<reference evidence="3" key="1">
    <citation type="journal article" date="2023" name="Proc. Natl. Acad. Sci. U.S.A.">
        <title>Genomic and structural basis for evolution of tropane alkaloid biosynthesis.</title>
        <authorList>
            <person name="Wanga Y.-J."/>
            <person name="Taina T."/>
            <person name="Yua J.-Y."/>
            <person name="Lia J."/>
            <person name="Xua B."/>
            <person name="Chenc J."/>
            <person name="D'Auriad J.C."/>
            <person name="Huanga J.-P."/>
            <person name="Huanga S.-X."/>
        </authorList>
    </citation>
    <scope>NUCLEOTIDE SEQUENCE [LARGE SCALE GENOMIC DNA]</scope>
    <source>
        <strain evidence="3">cv. KIB-2019</strain>
    </source>
</reference>
<dbReference type="PANTHER" id="PTHR47926:SF347">
    <property type="entry name" value="PENTATRICOPEPTIDE REPEAT-CONTAINING PROTEIN"/>
    <property type="match status" value="1"/>
</dbReference>
<dbReference type="OrthoDB" id="185373at2759"/>
<keyword evidence="3" id="KW-1185">Reference proteome</keyword>
<evidence type="ECO:0000313" key="3">
    <source>
        <dbReference type="Proteomes" id="UP001152561"/>
    </source>
</evidence>
<dbReference type="AlphaFoldDB" id="A0A9Q1QVH3"/>
<comment type="caution">
    <text evidence="2">The sequence shown here is derived from an EMBL/GenBank/DDBJ whole genome shotgun (WGS) entry which is preliminary data.</text>
</comment>
<name>A0A9Q1QVH3_9SOLA</name>
<dbReference type="Gene3D" id="1.25.40.10">
    <property type="entry name" value="Tetratricopeptide repeat domain"/>
    <property type="match status" value="1"/>
</dbReference>
<evidence type="ECO:0000256" key="1">
    <source>
        <dbReference type="ARBA" id="ARBA00022737"/>
    </source>
</evidence>